<feature type="domain" description="Thioester reductase (TE)" evidence="12">
    <location>
        <begin position="18"/>
        <end position="288"/>
    </location>
</feature>
<dbReference type="FunCoup" id="A0A0N0PDV0">
    <property type="interactions" value="98"/>
</dbReference>
<feature type="domain" description="Fatty acyl-CoA reductase C-terminal" evidence="11">
    <location>
        <begin position="360"/>
        <end position="451"/>
    </location>
</feature>
<dbReference type="CDD" id="cd05236">
    <property type="entry name" value="FAR-N_SDR_e"/>
    <property type="match status" value="1"/>
</dbReference>
<keyword evidence="10" id="KW-0560">Oxidoreductase</keyword>
<comment type="catalytic activity">
    <reaction evidence="9 10">
        <text>a long-chain fatty acyl-CoA + 2 NADPH + 2 H(+) = a long-chain primary fatty alcohol + 2 NADP(+) + CoA</text>
        <dbReference type="Rhea" id="RHEA:52716"/>
        <dbReference type="ChEBI" id="CHEBI:15378"/>
        <dbReference type="ChEBI" id="CHEBI:57287"/>
        <dbReference type="ChEBI" id="CHEBI:57783"/>
        <dbReference type="ChEBI" id="CHEBI:58349"/>
        <dbReference type="ChEBI" id="CHEBI:77396"/>
        <dbReference type="ChEBI" id="CHEBI:83139"/>
        <dbReference type="EC" id="1.2.1.84"/>
    </reaction>
</comment>
<dbReference type="InterPro" id="IPR033640">
    <property type="entry name" value="FAR_C"/>
</dbReference>
<dbReference type="CDD" id="cd09071">
    <property type="entry name" value="FAR_C"/>
    <property type="match status" value="1"/>
</dbReference>
<accession>A0A0N0PDV0</accession>
<keyword evidence="4 10" id="KW-0812">Transmembrane</keyword>
<dbReference type="InParanoid" id="A0A0N0PDV0"/>
<feature type="transmembrane region" description="Helical" evidence="10">
    <location>
        <begin position="464"/>
        <end position="482"/>
    </location>
</feature>
<dbReference type="Pfam" id="PF07993">
    <property type="entry name" value="NAD_binding_4"/>
    <property type="match status" value="1"/>
</dbReference>
<keyword evidence="8 10" id="KW-0472">Membrane</keyword>
<evidence type="ECO:0000256" key="6">
    <source>
        <dbReference type="ARBA" id="ARBA00022989"/>
    </source>
</evidence>
<dbReference type="GO" id="GO:0005777">
    <property type="term" value="C:peroxisome"/>
    <property type="evidence" value="ECO:0007669"/>
    <property type="project" value="TreeGrafter"/>
</dbReference>
<evidence type="ECO:0000256" key="2">
    <source>
        <dbReference type="ARBA" id="ARBA00005928"/>
    </source>
</evidence>
<evidence type="ECO:0000256" key="5">
    <source>
        <dbReference type="ARBA" id="ARBA00022857"/>
    </source>
</evidence>
<dbReference type="GO" id="GO:0016020">
    <property type="term" value="C:membrane"/>
    <property type="evidence" value="ECO:0007669"/>
    <property type="project" value="UniProtKB-SubCell"/>
</dbReference>
<dbReference type="GO" id="GO:0102965">
    <property type="term" value="F:alcohol-forming long-chain fatty acyl-CoA reductase activity"/>
    <property type="evidence" value="ECO:0007669"/>
    <property type="project" value="UniProtKB-EC"/>
</dbReference>
<evidence type="ECO:0000259" key="12">
    <source>
        <dbReference type="Pfam" id="PF07993"/>
    </source>
</evidence>
<dbReference type="GO" id="GO:0035336">
    <property type="term" value="P:long-chain fatty-acyl-CoA metabolic process"/>
    <property type="evidence" value="ECO:0007669"/>
    <property type="project" value="TreeGrafter"/>
</dbReference>
<evidence type="ECO:0000313" key="14">
    <source>
        <dbReference type="Proteomes" id="UP000053240"/>
    </source>
</evidence>
<comment type="function">
    <text evidence="10">Catalyzes the reduction of fatty acyl-CoA to fatty alcohols.</text>
</comment>
<evidence type="ECO:0000259" key="11">
    <source>
        <dbReference type="Pfam" id="PF03015"/>
    </source>
</evidence>
<keyword evidence="14" id="KW-1185">Reference proteome</keyword>
<dbReference type="KEGG" id="pmac:106721266"/>
<dbReference type="PANTHER" id="PTHR11011">
    <property type="entry name" value="MALE STERILITY PROTEIN 2-RELATED"/>
    <property type="match status" value="1"/>
</dbReference>
<proteinExistence type="inferred from homology"/>
<name>A0A0N0PDV0_PAPMA</name>
<dbReference type="GO" id="GO:0080019">
    <property type="term" value="F:alcohol-forming very long-chain fatty acyl-CoA reductase activity"/>
    <property type="evidence" value="ECO:0007669"/>
    <property type="project" value="InterPro"/>
</dbReference>
<gene>
    <name evidence="13" type="ORF">RR48_05577</name>
</gene>
<dbReference type="Proteomes" id="UP000053240">
    <property type="component" value="Unassembled WGS sequence"/>
</dbReference>
<dbReference type="EC" id="1.2.1.84" evidence="10"/>
<organism evidence="13 14">
    <name type="scientific">Papilio machaon</name>
    <name type="common">Old World swallowtail butterfly</name>
    <dbReference type="NCBI Taxonomy" id="76193"/>
    <lineage>
        <taxon>Eukaryota</taxon>
        <taxon>Metazoa</taxon>
        <taxon>Ecdysozoa</taxon>
        <taxon>Arthropoda</taxon>
        <taxon>Hexapoda</taxon>
        <taxon>Insecta</taxon>
        <taxon>Pterygota</taxon>
        <taxon>Neoptera</taxon>
        <taxon>Endopterygota</taxon>
        <taxon>Lepidoptera</taxon>
        <taxon>Glossata</taxon>
        <taxon>Ditrysia</taxon>
        <taxon>Papilionoidea</taxon>
        <taxon>Papilionidae</taxon>
        <taxon>Papilioninae</taxon>
        <taxon>Papilio</taxon>
    </lineage>
</organism>
<dbReference type="InterPro" id="IPR013120">
    <property type="entry name" value="FAR_NAD-bd"/>
</dbReference>
<evidence type="ECO:0000256" key="8">
    <source>
        <dbReference type="ARBA" id="ARBA00023136"/>
    </source>
</evidence>
<sequence>MTEPSEVRAFYSGKNFFITGGTGFVGLCLIEKILRTIPDVGKLYLLMRPKKGKEISKRLEEFPGNPVFEKLLETGSKDVFNKLVAVAGDVGEDDLGLSQTDRDMLVNNVNVVIHSAATLDFEDNLKPTVKINILGTRRVMELCKEIKSLKVMVHVSSAYVNSYLTEAHEKVYDAPEDVEKVISLVKTMNDDALNEIEPQILKNHLNTYTFTKHLAEHEVKNCADLFPCTIVRPTMIVAAWKEPVPGWTCSKVGPQGFLMGAAKGVVRRLPLCKNNIADYIPVDVVVNQLLVAGWHAAKEKSGLTVYHCSSSTQKPFRWIMLDHHVNEMLHKYPLKSAVWYPRLEFVSSLWLFRLSAIFIHFFPALLLDMVLRLTGGRPILFRLHKNVWSSLSRLEKFIFNEWRYHNPNTRDLCRALTSPDDKLFNIDISDIDWVDYFVTLHLGVRRYLNKEKESTLPAARKKDMILLAAHVVWQIGIIYLLWLLVATITGLTMTQSAWAPPLIYILLSLL</sequence>
<dbReference type="InterPro" id="IPR036291">
    <property type="entry name" value="NAD(P)-bd_dom_sf"/>
</dbReference>
<dbReference type="FunFam" id="3.40.50.720:FF:000143">
    <property type="entry name" value="Fatty acyl-CoA reductase"/>
    <property type="match status" value="1"/>
</dbReference>
<keyword evidence="6 10" id="KW-1133">Transmembrane helix</keyword>
<dbReference type="PANTHER" id="PTHR11011:SF45">
    <property type="entry name" value="FATTY ACYL-COA REDUCTASE CG8306-RELATED"/>
    <property type="match status" value="1"/>
</dbReference>
<dbReference type="Gene3D" id="3.40.50.720">
    <property type="entry name" value="NAD(P)-binding Rossmann-like Domain"/>
    <property type="match status" value="1"/>
</dbReference>
<keyword evidence="7 10" id="KW-0443">Lipid metabolism</keyword>
<dbReference type="EMBL" id="KQ460036">
    <property type="protein sequence ID" value="KPJ18398.1"/>
    <property type="molecule type" value="Genomic_DNA"/>
</dbReference>
<evidence type="ECO:0000313" key="13">
    <source>
        <dbReference type="EMBL" id="KPJ18398.1"/>
    </source>
</evidence>
<reference evidence="13 14" key="1">
    <citation type="journal article" date="2015" name="Nat. Commun.">
        <title>Outbred genome sequencing and CRISPR/Cas9 gene editing in butterflies.</title>
        <authorList>
            <person name="Li X."/>
            <person name="Fan D."/>
            <person name="Zhang W."/>
            <person name="Liu G."/>
            <person name="Zhang L."/>
            <person name="Zhao L."/>
            <person name="Fang X."/>
            <person name="Chen L."/>
            <person name="Dong Y."/>
            <person name="Chen Y."/>
            <person name="Ding Y."/>
            <person name="Zhao R."/>
            <person name="Feng M."/>
            <person name="Zhu Y."/>
            <person name="Feng Y."/>
            <person name="Jiang X."/>
            <person name="Zhu D."/>
            <person name="Xiang H."/>
            <person name="Feng X."/>
            <person name="Li S."/>
            <person name="Wang J."/>
            <person name="Zhang G."/>
            <person name="Kronforst M.R."/>
            <person name="Wang W."/>
        </authorList>
    </citation>
    <scope>NUCLEOTIDE SEQUENCE [LARGE SCALE GENOMIC DNA]</scope>
    <source>
        <strain evidence="13">Ya'a_city_454_Pm</strain>
        <tissue evidence="13">Whole body</tissue>
    </source>
</reference>
<keyword evidence="3 10" id="KW-0444">Lipid biosynthesis</keyword>
<comment type="subcellular location">
    <subcellularLocation>
        <location evidence="1">Membrane</location>
        <topology evidence="1">Multi-pass membrane protein</topology>
    </subcellularLocation>
</comment>
<evidence type="ECO:0000256" key="1">
    <source>
        <dbReference type="ARBA" id="ARBA00004141"/>
    </source>
</evidence>
<evidence type="ECO:0000256" key="3">
    <source>
        <dbReference type="ARBA" id="ARBA00022516"/>
    </source>
</evidence>
<evidence type="ECO:0000256" key="10">
    <source>
        <dbReference type="RuleBase" id="RU363097"/>
    </source>
</evidence>
<dbReference type="OrthoDB" id="429813at2759"/>
<feature type="transmembrane region" description="Helical" evidence="10">
    <location>
        <begin position="350"/>
        <end position="371"/>
    </location>
</feature>
<keyword evidence="5 10" id="KW-0521">NADP</keyword>
<comment type="similarity">
    <text evidence="2 10">Belongs to the fatty acyl-CoA reductase family.</text>
</comment>
<protein>
    <recommendedName>
        <fullName evidence="10">Fatty acyl-CoA reductase</fullName>
        <ecNumber evidence="10">1.2.1.84</ecNumber>
    </recommendedName>
</protein>
<evidence type="ECO:0000256" key="7">
    <source>
        <dbReference type="ARBA" id="ARBA00023098"/>
    </source>
</evidence>
<dbReference type="AlphaFoldDB" id="A0A0N0PDV0"/>
<evidence type="ECO:0000256" key="9">
    <source>
        <dbReference type="ARBA" id="ARBA00052530"/>
    </source>
</evidence>
<evidence type="ECO:0000256" key="4">
    <source>
        <dbReference type="ARBA" id="ARBA00022692"/>
    </source>
</evidence>
<dbReference type="InterPro" id="IPR026055">
    <property type="entry name" value="FAR"/>
</dbReference>
<dbReference type="SUPFAM" id="SSF51735">
    <property type="entry name" value="NAD(P)-binding Rossmann-fold domains"/>
    <property type="match status" value="1"/>
</dbReference>
<dbReference type="Pfam" id="PF03015">
    <property type="entry name" value="Sterile"/>
    <property type="match status" value="1"/>
</dbReference>